<comment type="caution">
    <text evidence="2">The sequence shown here is derived from an EMBL/GenBank/DDBJ whole genome shotgun (WGS) entry which is preliminary data.</text>
</comment>
<dbReference type="Proteomes" id="UP000765509">
    <property type="component" value="Unassembled WGS sequence"/>
</dbReference>
<proteinExistence type="predicted"/>
<dbReference type="AlphaFoldDB" id="A0A9Q3BM25"/>
<evidence type="ECO:0000313" key="3">
    <source>
        <dbReference type="Proteomes" id="UP000765509"/>
    </source>
</evidence>
<sequence>MDQVLQLHQLLREIFQWRRDNKRFNLASHRAELEASFQKICLRELDFKHLMVITKGLNTTRQITADPDREYSDSFRLTRIRPNQLSSGFTPFRNQTIRGQESPFITIPSSFQETTRIQGQKQDIFQPKAERVRPNDPEAVGLGERSTQEPERVVHTSRISSPINRNITPTQIGHNVVTHESNLKSNALWLQMSQFAEQTQT</sequence>
<feature type="region of interest" description="Disordered" evidence="1">
    <location>
        <begin position="131"/>
        <end position="156"/>
    </location>
</feature>
<organism evidence="2 3">
    <name type="scientific">Austropuccinia psidii MF-1</name>
    <dbReference type="NCBI Taxonomy" id="1389203"/>
    <lineage>
        <taxon>Eukaryota</taxon>
        <taxon>Fungi</taxon>
        <taxon>Dikarya</taxon>
        <taxon>Basidiomycota</taxon>
        <taxon>Pucciniomycotina</taxon>
        <taxon>Pucciniomycetes</taxon>
        <taxon>Pucciniales</taxon>
        <taxon>Sphaerophragmiaceae</taxon>
        <taxon>Austropuccinia</taxon>
    </lineage>
</organism>
<evidence type="ECO:0000313" key="2">
    <source>
        <dbReference type="EMBL" id="MBW0467548.1"/>
    </source>
</evidence>
<name>A0A9Q3BM25_9BASI</name>
<dbReference type="OrthoDB" id="2157866at2759"/>
<accession>A0A9Q3BM25</accession>
<dbReference type="EMBL" id="AVOT02001614">
    <property type="protein sequence ID" value="MBW0467548.1"/>
    <property type="molecule type" value="Genomic_DNA"/>
</dbReference>
<keyword evidence="3" id="KW-1185">Reference proteome</keyword>
<evidence type="ECO:0000256" key="1">
    <source>
        <dbReference type="SAM" id="MobiDB-lite"/>
    </source>
</evidence>
<gene>
    <name evidence="2" type="ORF">O181_007263</name>
</gene>
<protein>
    <submittedName>
        <fullName evidence="2">Uncharacterized protein</fullName>
    </submittedName>
</protein>
<reference evidence="2" key="1">
    <citation type="submission" date="2021-03" db="EMBL/GenBank/DDBJ databases">
        <title>Draft genome sequence of rust myrtle Austropuccinia psidii MF-1, a brazilian biotype.</title>
        <authorList>
            <person name="Quecine M.C."/>
            <person name="Pachon D.M.R."/>
            <person name="Bonatelli M.L."/>
            <person name="Correr F.H."/>
            <person name="Franceschini L.M."/>
            <person name="Leite T.F."/>
            <person name="Margarido G.R.A."/>
            <person name="Almeida C.A."/>
            <person name="Ferrarezi J.A."/>
            <person name="Labate C.A."/>
        </authorList>
    </citation>
    <scope>NUCLEOTIDE SEQUENCE</scope>
    <source>
        <strain evidence="2">MF-1</strain>
    </source>
</reference>